<dbReference type="InterPro" id="IPR008928">
    <property type="entry name" value="6-hairpin_glycosidase_sf"/>
</dbReference>
<dbReference type="PANTHER" id="PTHR10569:SF2">
    <property type="entry name" value="GLYCOGEN DEBRANCHING ENZYME"/>
    <property type="match status" value="1"/>
</dbReference>
<evidence type="ECO:0000313" key="5">
    <source>
        <dbReference type="Proteomes" id="UP000001823"/>
    </source>
</evidence>
<dbReference type="GO" id="GO:0005980">
    <property type="term" value="P:glycogen catabolic process"/>
    <property type="evidence" value="ECO:0007669"/>
    <property type="project" value="InterPro"/>
</dbReference>
<dbReference type="InterPro" id="IPR024742">
    <property type="entry name" value="Glycogen_debranch_N"/>
</dbReference>
<dbReference type="InterPro" id="IPR032790">
    <property type="entry name" value="GDE_C"/>
</dbReference>
<feature type="coiled-coil region" evidence="1">
    <location>
        <begin position="247"/>
        <end position="274"/>
    </location>
</feature>
<evidence type="ECO:0000259" key="2">
    <source>
        <dbReference type="Pfam" id="PF06202"/>
    </source>
</evidence>
<dbReference type="Gene3D" id="1.50.10.10">
    <property type="match status" value="1"/>
</dbReference>
<dbReference type="Pfam" id="PF12439">
    <property type="entry name" value="GDE_N"/>
    <property type="match status" value="1"/>
</dbReference>
<keyword evidence="1" id="KW-0175">Coiled coil</keyword>
<dbReference type="Proteomes" id="UP000001823">
    <property type="component" value="Chromosome"/>
</dbReference>
<dbReference type="SUPFAM" id="SSF48208">
    <property type="entry name" value="Six-hairpin glycosidases"/>
    <property type="match status" value="1"/>
</dbReference>
<organism evidence="4 5">
    <name type="scientific">Clostridium perfringens (strain ATCC 13124 / DSM 756 / JCM 1290 / NCIMB 6125 / NCTC 8237 / Type A)</name>
    <dbReference type="NCBI Taxonomy" id="195103"/>
    <lineage>
        <taxon>Bacteria</taxon>
        <taxon>Bacillati</taxon>
        <taxon>Bacillota</taxon>
        <taxon>Clostridia</taxon>
        <taxon>Eubacteriales</taxon>
        <taxon>Clostridiaceae</taxon>
        <taxon>Clostridium</taxon>
    </lineage>
</organism>
<dbReference type="InterPro" id="IPR010401">
    <property type="entry name" value="AGL/Gdb1"/>
</dbReference>
<dbReference type="PaxDb" id="195103-CPF_2645"/>
<dbReference type="PANTHER" id="PTHR10569">
    <property type="entry name" value="GLYCOGEN DEBRANCHING ENZYME"/>
    <property type="match status" value="1"/>
</dbReference>
<dbReference type="HOGENOM" id="CLU_026835_0_0_9"/>
<dbReference type="KEGG" id="cpf:CPF_2645"/>
<dbReference type="FunFam" id="1.50.10.10:FF:000073">
    <property type="entry name" value="Glycogen debranching enzyme, hypothetical (TreX-like)"/>
    <property type="match status" value="1"/>
</dbReference>
<evidence type="ECO:0000256" key="1">
    <source>
        <dbReference type="SAM" id="Coils"/>
    </source>
</evidence>
<name>A0A0H2YT40_CLOP1</name>
<dbReference type="GO" id="GO:0004135">
    <property type="term" value="F:amylo-alpha-1,6-glucosidase activity"/>
    <property type="evidence" value="ECO:0007669"/>
    <property type="project" value="InterPro"/>
</dbReference>
<feature type="domain" description="Glycogen debranching enzyme C-terminal" evidence="2">
    <location>
        <begin position="280"/>
        <end position="650"/>
    </location>
</feature>
<dbReference type="NCBIfam" id="TIGR01561">
    <property type="entry name" value="gde_arch"/>
    <property type="match status" value="1"/>
</dbReference>
<dbReference type="eggNOG" id="COG3408">
    <property type="taxonomic scope" value="Bacteria"/>
</dbReference>
<accession>A0A0H2YT40</accession>
<dbReference type="EMBL" id="CP000246">
    <property type="protein sequence ID" value="ABG84204.1"/>
    <property type="molecule type" value="Genomic_DNA"/>
</dbReference>
<gene>
    <name evidence="4" type="ordered locus">CPF_2645</name>
</gene>
<dbReference type="GO" id="GO:0004134">
    <property type="term" value="F:4-alpha-glucanotransferase activity"/>
    <property type="evidence" value="ECO:0007669"/>
    <property type="project" value="InterPro"/>
</dbReference>
<dbReference type="Pfam" id="PF06202">
    <property type="entry name" value="GDE_C"/>
    <property type="match status" value="1"/>
</dbReference>
<sequence>MKFGKKDWISYDRGIEKEWMLTNGISGFCGGTAIGANCRKYQGLLLACTNSPEERYMILSNLNEEININGKLHQLSSCKYTDKIVDGFKNLQGFYYDGLPYFRFFVDGVVINKKIAMEYGKNTVVIEYDILNGSKESKINIEPLFTFRNPGVCSGEENLKFSKSVDKNKIQLTPQLNEDINIRFFTYGGKIVDKTDKIVDKIYYDVDKSTGDKFVDKCYIPGTVEINLNPKERKKIYLLCTIENEENFDCEKIIENEEKRINNLKNTFNDSRILAKYLPIAGDQFIVNRESIKGKTILAGYPWFLDWGRDAMIAINGLTLSTGRLEDAKDIIRSFSLYEKDGLIPNMFPGKGQEPLYNTVDASLWFINAVYNYLLYANSYEALEFVEKEVYKTIKNIIKAYKEGTKFSIKMDEEDSLINAGSGLDQVTWMDVRVNGIVVTPRHGKPVEINALWYNALKIAGLLKDKFEKDEKNEYEELAQKVKDSFNKAFWNEDGKYLYDVVNHNEKDHSLRPNQIWAVSLPFTMLDREKEKYIVQKVFEELYTPYGLRSLSRDHKDYHGIYIGKLFDRDMAYHQGTTWAFPLGGFFTAYCKVNDYSKEAVELVDSLMRDMEDHIKDQCLGSIAEIFDGDNPYKARGCYAQAWSVGEMLRVYYEDILGNHKKLKKVHKDIFI</sequence>
<dbReference type="AlphaFoldDB" id="A0A0H2YT40"/>
<evidence type="ECO:0000313" key="4">
    <source>
        <dbReference type="EMBL" id="ABG84204.1"/>
    </source>
</evidence>
<evidence type="ECO:0000259" key="3">
    <source>
        <dbReference type="Pfam" id="PF12439"/>
    </source>
</evidence>
<dbReference type="RefSeq" id="WP_003467507.1">
    <property type="nucleotide sequence ID" value="NC_008261.1"/>
</dbReference>
<dbReference type="GeneID" id="93001077"/>
<keyword evidence="5" id="KW-1185">Reference proteome</keyword>
<feature type="domain" description="Glycogen debranching enzyme bacterial and archaeal type N-terminal" evidence="3">
    <location>
        <begin position="17"/>
        <end position="233"/>
    </location>
</feature>
<reference evidence="4 5" key="1">
    <citation type="journal article" date="2006" name="Genome Res.">
        <title>Skewed genomic variability in strains of the toxigenic bacterial pathogen, Clostridium perfringens.</title>
        <authorList>
            <person name="Myers G.S."/>
            <person name="Rasko D.A."/>
            <person name="Cheung J.K."/>
            <person name="Ravel J."/>
            <person name="Seshadri R."/>
            <person name="Deboy R.T."/>
            <person name="Ren Q."/>
            <person name="Varga J."/>
            <person name="Awad M.M."/>
            <person name="Brinkac L.M."/>
            <person name="Daugherty S.C."/>
            <person name="Haft D.H."/>
            <person name="Dodson R.J."/>
            <person name="Madupu R."/>
            <person name="Nelson W.C."/>
            <person name="Rosovitz M.J."/>
            <person name="Sullivan S.A."/>
            <person name="Khouri H."/>
            <person name="Dimitrov G.I."/>
            <person name="Watkins K.L."/>
            <person name="Mulligan S."/>
            <person name="Benton J."/>
            <person name="Radune D."/>
            <person name="Fisher D.J."/>
            <person name="Atkins H.S."/>
            <person name="Hiscox T."/>
            <person name="Jost B.H."/>
            <person name="Billington S.J."/>
            <person name="Songer J.G."/>
            <person name="McClane B.A."/>
            <person name="Titball R.W."/>
            <person name="Rood J.I."/>
            <person name="Melville S.B."/>
            <person name="Paulsen I.T."/>
        </authorList>
    </citation>
    <scope>NUCLEOTIDE SEQUENCE [LARGE SCALE GENOMIC DNA]</scope>
    <source>
        <strain evidence="5">ATCC 13124 / DSM 756 / JCM 1290 / NCIMB 6125 / NCTC 8237 / S 107 / Type A</strain>
    </source>
</reference>
<proteinExistence type="predicted"/>
<dbReference type="InterPro" id="IPR012341">
    <property type="entry name" value="6hp_glycosidase-like_sf"/>
</dbReference>
<dbReference type="InterPro" id="IPR006451">
    <property type="entry name" value="Glycogen_debranch_arc"/>
</dbReference>
<dbReference type="STRING" id="195103.CPF_2645"/>
<protein>
    <submittedName>
        <fullName evidence="4">Glycogen debranching enzyme, archaeal type</fullName>
    </submittedName>
</protein>